<dbReference type="SUPFAM" id="SSF54791">
    <property type="entry name" value="Eukaryotic type KH-domain (KH-domain type I)"/>
    <property type="match status" value="13"/>
</dbReference>
<dbReference type="CDD" id="cd22410">
    <property type="entry name" value="KH-I_Vigilin_rpt7"/>
    <property type="match status" value="1"/>
</dbReference>
<dbReference type="CDD" id="cd02394">
    <property type="entry name" value="KH-I_Vigilin_rpt6"/>
    <property type="match status" value="1"/>
</dbReference>
<keyword evidence="3" id="KW-0677">Repeat</keyword>
<proteinExistence type="predicted"/>
<feature type="domain" description="K Homology" evidence="8">
    <location>
        <begin position="1131"/>
        <end position="1202"/>
    </location>
</feature>
<dbReference type="GO" id="GO:0003729">
    <property type="term" value="F:mRNA binding"/>
    <property type="evidence" value="ECO:0007669"/>
    <property type="project" value="TreeGrafter"/>
</dbReference>
<comment type="caution">
    <text evidence="9">The sequence shown here is derived from an EMBL/GenBank/DDBJ whole genome shotgun (WGS) entry which is preliminary data.</text>
</comment>
<keyword evidence="10" id="KW-1185">Reference proteome</keyword>
<reference evidence="9 10" key="1">
    <citation type="submission" date="2017-06" db="EMBL/GenBank/DDBJ databases">
        <title>A platform for efficient transgenesis in Macrostomum lignano, a flatworm model organism for stem cell research.</title>
        <authorList>
            <person name="Berezikov E."/>
        </authorList>
    </citation>
    <scope>NUCLEOTIDE SEQUENCE [LARGE SCALE GENOMIC DNA]</scope>
    <source>
        <strain evidence="9">DV1</strain>
        <tissue evidence="9">Whole organism</tissue>
    </source>
</reference>
<evidence type="ECO:0000313" key="9">
    <source>
        <dbReference type="EMBL" id="PAA78241.1"/>
    </source>
</evidence>
<feature type="non-terminal residue" evidence="9">
    <location>
        <position position="1"/>
    </location>
</feature>
<feature type="domain" description="K Homology" evidence="8">
    <location>
        <begin position="797"/>
        <end position="865"/>
    </location>
</feature>
<dbReference type="Pfam" id="PF24668">
    <property type="entry name" value="KH_Vigilin"/>
    <property type="match status" value="1"/>
</dbReference>
<feature type="domain" description="K Homology" evidence="8">
    <location>
        <begin position="64"/>
        <end position="139"/>
    </location>
</feature>
<dbReference type="CDD" id="cd22411">
    <property type="entry name" value="KH-I_Vigilin_rpt8"/>
    <property type="match status" value="1"/>
</dbReference>
<dbReference type="EMBL" id="NIVC01000698">
    <property type="protein sequence ID" value="PAA78241.1"/>
    <property type="molecule type" value="Genomic_DNA"/>
</dbReference>
<evidence type="ECO:0000259" key="8">
    <source>
        <dbReference type="SMART" id="SM00322"/>
    </source>
</evidence>
<evidence type="ECO:0000256" key="1">
    <source>
        <dbReference type="ARBA" id="ARBA00004496"/>
    </source>
</evidence>
<feature type="domain" description="K Homology" evidence="8">
    <location>
        <begin position="357"/>
        <end position="424"/>
    </location>
</feature>
<feature type="coiled-coil region" evidence="6">
    <location>
        <begin position="778"/>
        <end position="805"/>
    </location>
</feature>
<evidence type="ECO:0000256" key="2">
    <source>
        <dbReference type="ARBA" id="ARBA00022490"/>
    </source>
</evidence>
<keyword evidence="6" id="KW-0175">Coiled coil</keyword>
<dbReference type="Pfam" id="PF00013">
    <property type="entry name" value="KH_1"/>
    <property type="match status" value="13"/>
</dbReference>
<evidence type="ECO:0000313" key="10">
    <source>
        <dbReference type="Proteomes" id="UP000215902"/>
    </source>
</evidence>
<feature type="domain" description="K Homology" evidence="8">
    <location>
        <begin position="647"/>
        <end position="716"/>
    </location>
</feature>
<feature type="domain" description="K Homology" evidence="8">
    <location>
        <begin position="140"/>
        <end position="209"/>
    </location>
</feature>
<dbReference type="CDD" id="cd22414">
    <property type="entry name" value="KH-I_Vigilin_rpt11"/>
    <property type="match status" value="1"/>
</dbReference>
<evidence type="ECO:0000256" key="3">
    <source>
        <dbReference type="ARBA" id="ARBA00022737"/>
    </source>
</evidence>
<evidence type="ECO:0000256" key="6">
    <source>
        <dbReference type="SAM" id="Coils"/>
    </source>
</evidence>
<comment type="subcellular location">
    <subcellularLocation>
        <location evidence="1">Cytoplasm</location>
    </subcellularLocation>
</comment>
<dbReference type="PANTHER" id="PTHR10627">
    <property type="entry name" value="SCP160"/>
    <property type="match status" value="1"/>
</dbReference>
<sequence>TGIVSTTANRIMDTLDNHQDGITASASVQLYSEAFPPLATGSSTELNGNHWPKAPSKIAPIKTSVTTQIVEIPFEERRFKDTQNEFGSDQNKICAQVQQEHEVKIEISNNARARSLTLLVTGRFDKVSNAVAELRKRLQTQAQSEVTVPAEFHRYLIGKQGGVLKEIKLKSGCEIFIPRENDANPNSIRLIGPKENIDKARHEILCIYDEVSKKATERLVIPKIYHPFIAGPYNRQLEKIMTENGVRVNIPPVHAQHDVDIIRVSGEKDGVVNACRIIRQLYQDALERCQTVNIEVSKSLHKFVIGPRGAGLQEILEATGVSVEVPPAEDPSETIVLRGEGTKLGVALTKVYEKADSYATCTVLAPTWMHRHLIGPGGENLQKVVGLPTHKAQINFLRGEDKIEIDGPKEQVVVIHKNLKAWVDDYVKRNTMVEVAVPREFHRHIIGKSGGTVNKIRETTGCTVRVPADIDGEDVVRIEGERDKVNLAREELMQIVNKQANERSKDLIIEHQFHRALIGQGGAKIAEIRDKYPDVLIKFPNADQNSDVVQLRGPRDQLANVEKLLKKAHTDLRDSSYEEKVRIGKAYHKDIIGRKGQTIAKIREETNTRIIMPDSGSQSDVITVVGKQKDVQKAVRQINDIEKVAANIVEEVVEIPARLHQGLIGHGGKLIRQLQDQHSGVRVHFPPASQPSDRVTVRGPKTEVKKAKAALQQLAEERLEDSQEAVIHAKPEFHPFLIGRQGQNAEQLRKATGARLVFPSLDERGKEGGDIITIIGRKEAVAKAKEMLEKQVKDLENTTEESVEVDPRWHKAFMERRGFYITQISQDFGGVQLSFPREPGSSRVVVKGPKDCVQGAIARIREIVDDLAARVTIEVAIPAIHHRSVIGRSGDNVRDICDQFDVSIKFPEFNRQQSQPSDANAAPAAAEVTANGGGENAAASGSETSSNPEGSGDATPSKADLVSISGRQEQCDKARQALLDLVPIEEQLDFPSEFHGQLIGRNGEGIRRLTNELNMAITIPSKAEHIVLNGTPKRVEAAKIRLQERLKELEAEKADQEARSFECKLDIPAQYHREIIGPKGANVRALQQKYEVRVNIPNPDKNSNEIVVIGYQDKAEAAAKELMAIKDKLENQVSAELFITHQVHPIIIGQRGKNLRSLVEKFDVAIDMPGRNAPSDAQNTVVVRGAQADVDNACDHLLDLAGEVIDRMIERGELDPRSLRPDAVSEQAEQPAQAQQQQQQQQPQKQGKKQQQHGGSGPGFVVRDAPWDQQQLASSEHFPSIGGGNGGPAPPPASGNGTAKPSAWSRTK</sequence>
<feature type="domain" description="K Homology" evidence="8">
    <location>
        <begin position="721"/>
        <end position="793"/>
    </location>
</feature>
<dbReference type="InterPro" id="IPR004087">
    <property type="entry name" value="KH_dom"/>
</dbReference>
<feature type="domain" description="K Homology" evidence="8">
    <location>
        <begin position="984"/>
        <end position="1047"/>
    </location>
</feature>
<feature type="domain" description="K Homology" evidence="8">
    <location>
        <begin position="1059"/>
        <end position="1127"/>
    </location>
</feature>
<evidence type="ECO:0000256" key="7">
    <source>
        <dbReference type="SAM" id="MobiDB-lite"/>
    </source>
</evidence>
<protein>
    <recommendedName>
        <fullName evidence="8">K Homology domain-containing protein</fullName>
    </recommendedName>
</protein>
<dbReference type="PANTHER" id="PTHR10627:SF31">
    <property type="entry name" value="DODECA-SATELLITE-BINDING PROTEIN 1, ISOFORM A"/>
    <property type="match status" value="1"/>
</dbReference>
<feature type="domain" description="K Homology" evidence="8">
    <location>
        <begin position="213"/>
        <end position="283"/>
    </location>
</feature>
<dbReference type="PROSITE" id="PS50084">
    <property type="entry name" value="KH_TYPE_1"/>
    <property type="match status" value="13"/>
</dbReference>
<dbReference type="CDD" id="cd22407">
    <property type="entry name" value="KH-I_Vigilin_rpt3"/>
    <property type="match status" value="1"/>
</dbReference>
<keyword evidence="4 5" id="KW-0694">RNA-binding</keyword>
<feature type="domain" description="K Homology" evidence="8">
    <location>
        <begin position="501"/>
        <end position="570"/>
    </location>
</feature>
<dbReference type="CDD" id="cd22409">
    <property type="entry name" value="KH-I_Vigilin_rpt5"/>
    <property type="match status" value="1"/>
</dbReference>
<organism evidence="9 10">
    <name type="scientific">Macrostomum lignano</name>
    <dbReference type="NCBI Taxonomy" id="282301"/>
    <lineage>
        <taxon>Eukaryota</taxon>
        <taxon>Metazoa</taxon>
        <taxon>Spiralia</taxon>
        <taxon>Lophotrochozoa</taxon>
        <taxon>Platyhelminthes</taxon>
        <taxon>Rhabditophora</taxon>
        <taxon>Macrostomorpha</taxon>
        <taxon>Macrostomida</taxon>
        <taxon>Macrostomidae</taxon>
        <taxon>Macrostomum</taxon>
    </lineage>
</organism>
<feature type="domain" description="K Homology" evidence="8">
    <location>
        <begin position="288"/>
        <end position="356"/>
    </location>
</feature>
<dbReference type="STRING" id="282301.A0A267FWT4"/>
<accession>A0A267FWT4</accession>
<name>A0A267FWT4_9PLAT</name>
<evidence type="ECO:0000256" key="4">
    <source>
        <dbReference type="ARBA" id="ARBA00022884"/>
    </source>
</evidence>
<dbReference type="InterPro" id="IPR036612">
    <property type="entry name" value="KH_dom_type_1_sf"/>
</dbReference>
<evidence type="ECO:0000256" key="5">
    <source>
        <dbReference type="PROSITE-ProRule" id="PRU00117"/>
    </source>
</evidence>
<feature type="coiled-coil region" evidence="6">
    <location>
        <begin position="1032"/>
        <end position="1059"/>
    </location>
</feature>
<dbReference type="Gene3D" id="3.30.1370.10">
    <property type="entry name" value="K Homology domain, type 1"/>
    <property type="match status" value="14"/>
</dbReference>
<gene>
    <name evidence="9" type="ORF">BOX15_Mlig028018g2</name>
</gene>
<feature type="domain" description="K Homology" evidence="8">
    <location>
        <begin position="429"/>
        <end position="497"/>
    </location>
</feature>
<dbReference type="CDD" id="cd22408">
    <property type="entry name" value="KH-I_Vigilin_rpt4"/>
    <property type="match status" value="1"/>
</dbReference>
<dbReference type="CDD" id="cd22413">
    <property type="entry name" value="KH-I_Vigilin_rpt10"/>
    <property type="match status" value="1"/>
</dbReference>
<dbReference type="SMART" id="SM00322">
    <property type="entry name" value="KH"/>
    <property type="match status" value="15"/>
</dbReference>
<dbReference type="InterPro" id="IPR057778">
    <property type="entry name" value="KH_Vigilin_N"/>
</dbReference>
<feature type="region of interest" description="Disordered" evidence="7">
    <location>
        <begin position="911"/>
        <end position="959"/>
    </location>
</feature>
<dbReference type="InterPro" id="IPR004088">
    <property type="entry name" value="KH_dom_type_1"/>
</dbReference>
<keyword evidence="2" id="KW-0963">Cytoplasm</keyword>
<dbReference type="CDD" id="cd22415">
    <property type="entry name" value="KH-I_Vigilin_rpt12"/>
    <property type="match status" value="1"/>
</dbReference>
<feature type="compositionally biased region" description="Low complexity" evidence="7">
    <location>
        <begin position="1226"/>
        <end position="1245"/>
    </location>
</feature>
<feature type="domain" description="K Homology" evidence="8">
    <location>
        <begin position="869"/>
        <end position="983"/>
    </location>
</feature>
<feature type="domain" description="K Homology" evidence="8">
    <location>
        <begin position="575"/>
        <end position="643"/>
    </location>
</feature>
<dbReference type="OrthoDB" id="10027144at2759"/>
<dbReference type="Proteomes" id="UP000215902">
    <property type="component" value="Unassembled WGS sequence"/>
</dbReference>
<feature type="compositionally biased region" description="Low complexity" evidence="7">
    <location>
        <begin position="919"/>
        <end position="947"/>
    </location>
</feature>
<dbReference type="CDD" id="cd22412">
    <property type="entry name" value="KH-I_Vigilin_rpt9"/>
    <property type="match status" value="1"/>
</dbReference>
<feature type="region of interest" description="Disordered" evidence="7">
    <location>
        <begin position="1216"/>
        <end position="1308"/>
    </location>
</feature>